<dbReference type="PANTHER" id="PTHR37042:SF4">
    <property type="entry name" value="OUTER MEMBRANE PROTEIN RV1973"/>
    <property type="match status" value="1"/>
</dbReference>
<keyword evidence="2" id="KW-0472">Membrane</keyword>
<accession>A0A6I4MN66</accession>
<reference evidence="3" key="1">
    <citation type="submission" date="2019-12" db="EMBL/GenBank/DDBJ databases">
        <title>Actinomadura physcomitrii sp. nov., a novel actinomycete isolated from moss [Physcomitrium sphaericum (Ludw) Fuernr].</title>
        <authorList>
            <person name="Zhuang X."/>
        </authorList>
    </citation>
    <scope>NUCLEOTIDE SEQUENCE [LARGE SCALE GENOMIC DNA]</scope>
    <source>
        <strain evidence="3">LD22</strain>
    </source>
</reference>
<name>A0A6I4MN66_9ACTN</name>
<evidence type="ECO:0000313" key="3">
    <source>
        <dbReference type="EMBL" id="MWA07143.1"/>
    </source>
</evidence>
<sequence length="184" mass="19478">MAAHTTRILGGARWKAAAASPAVLGLLAVLLAASGIWMHRQAGDLRGDPAARNGALTDGAATSEVKGAVADMVGRLFSYNYTDPGRTDAAARTCLTGPAVRQYAALMDRVRTDAPRQRTVLSTKVTDSAVTTLRDGRARLLVYADQQTTRAGDGKSTTSPAMLAVTAVRHSRQWRITGIDTFQP</sequence>
<keyword evidence="4" id="KW-1185">Reference proteome</keyword>
<proteinExistence type="predicted"/>
<dbReference type="EMBL" id="WBMS02000064">
    <property type="protein sequence ID" value="MWA07143.1"/>
    <property type="molecule type" value="Genomic_DNA"/>
</dbReference>
<organism evidence="3 4">
    <name type="scientific">Actinomadura physcomitrii</name>
    <dbReference type="NCBI Taxonomy" id="2650748"/>
    <lineage>
        <taxon>Bacteria</taxon>
        <taxon>Bacillati</taxon>
        <taxon>Actinomycetota</taxon>
        <taxon>Actinomycetes</taxon>
        <taxon>Streptosporangiales</taxon>
        <taxon>Thermomonosporaceae</taxon>
        <taxon>Actinomadura</taxon>
    </lineage>
</organism>
<comment type="subcellular location">
    <subcellularLocation>
        <location evidence="1">Membrane</location>
    </subcellularLocation>
</comment>
<dbReference type="Proteomes" id="UP000462055">
    <property type="component" value="Unassembled WGS sequence"/>
</dbReference>
<dbReference type="PANTHER" id="PTHR37042">
    <property type="entry name" value="OUTER MEMBRANE PROTEIN RV1973"/>
    <property type="match status" value="1"/>
</dbReference>
<gene>
    <name evidence="3" type="ORF">F8568_043775</name>
</gene>
<comment type="caution">
    <text evidence="3">The sequence shown here is derived from an EMBL/GenBank/DDBJ whole genome shotgun (WGS) entry which is preliminary data.</text>
</comment>
<evidence type="ECO:0000256" key="2">
    <source>
        <dbReference type="ARBA" id="ARBA00023136"/>
    </source>
</evidence>
<dbReference type="RefSeq" id="WP_151600044.1">
    <property type="nucleotide sequence ID" value="NZ_WBMS02000064.1"/>
</dbReference>
<evidence type="ECO:0000256" key="1">
    <source>
        <dbReference type="ARBA" id="ARBA00004370"/>
    </source>
</evidence>
<protein>
    <recommendedName>
        <fullName evidence="5">Mce-associated membrane protein</fullName>
    </recommendedName>
</protein>
<dbReference type="GO" id="GO:0016020">
    <property type="term" value="C:membrane"/>
    <property type="evidence" value="ECO:0007669"/>
    <property type="project" value="UniProtKB-SubCell"/>
</dbReference>
<evidence type="ECO:0008006" key="5">
    <source>
        <dbReference type="Google" id="ProtNLM"/>
    </source>
</evidence>
<dbReference type="AlphaFoldDB" id="A0A6I4MN66"/>
<evidence type="ECO:0000313" key="4">
    <source>
        <dbReference type="Proteomes" id="UP000462055"/>
    </source>
</evidence>